<reference evidence="2" key="1">
    <citation type="submission" date="2023-07" db="EMBL/GenBank/DDBJ databases">
        <title>30 novel species of actinomycetes from the DSMZ collection.</title>
        <authorList>
            <person name="Nouioui I."/>
        </authorList>
    </citation>
    <scope>NUCLEOTIDE SEQUENCE [LARGE SCALE GENOMIC DNA]</scope>
    <source>
        <strain evidence="2">DSM 44918</strain>
    </source>
</reference>
<accession>A0ABU2LZZ5</accession>
<dbReference type="EMBL" id="JAVREM010000089">
    <property type="protein sequence ID" value="MDT0323167.1"/>
    <property type="molecule type" value="Genomic_DNA"/>
</dbReference>
<comment type="caution">
    <text evidence="1">The sequence shown here is derived from an EMBL/GenBank/DDBJ whole genome shotgun (WGS) entry which is preliminary data.</text>
</comment>
<gene>
    <name evidence="1" type="ORF">RNC47_33150</name>
</gene>
<evidence type="ECO:0008006" key="3">
    <source>
        <dbReference type="Google" id="ProtNLM"/>
    </source>
</evidence>
<dbReference type="RefSeq" id="WP_311604239.1">
    <property type="nucleotide sequence ID" value="NZ_JAVREM010000089.1"/>
</dbReference>
<organism evidence="1 2">
    <name type="scientific">Streptomyces millisiae</name>
    <dbReference type="NCBI Taxonomy" id="3075542"/>
    <lineage>
        <taxon>Bacteria</taxon>
        <taxon>Bacillati</taxon>
        <taxon>Actinomycetota</taxon>
        <taxon>Actinomycetes</taxon>
        <taxon>Kitasatosporales</taxon>
        <taxon>Streptomycetaceae</taxon>
        <taxon>Streptomyces</taxon>
    </lineage>
</organism>
<evidence type="ECO:0000313" key="1">
    <source>
        <dbReference type="EMBL" id="MDT0323167.1"/>
    </source>
</evidence>
<keyword evidence="2" id="KW-1185">Reference proteome</keyword>
<dbReference type="Proteomes" id="UP001183420">
    <property type="component" value="Unassembled WGS sequence"/>
</dbReference>
<sequence length="192" mass="20912">MTTPHDSAAGRQLPQPLRSNQRVLVSPEDAQKALAGALALGMGFRLENVTIPGPRDGDESEVTIWVATMDDSIPSWENWTRNWNAPSTEAPPNPARATRAVRQEESANPRERALQLIRDAGVTGTGASALSAQLRAEGYSTCRQTVQQWLGEWAITGQVLRRDQHPVAYVHPKASLPVVPAQQPVRRRAGGN</sequence>
<protein>
    <recommendedName>
        <fullName evidence="3">DNA-binding protein</fullName>
    </recommendedName>
</protein>
<proteinExistence type="predicted"/>
<evidence type="ECO:0000313" key="2">
    <source>
        <dbReference type="Proteomes" id="UP001183420"/>
    </source>
</evidence>
<name>A0ABU2LZZ5_9ACTN</name>